<evidence type="ECO:0000256" key="1">
    <source>
        <dbReference type="SAM" id="Phobius"/>
    </source>
</evidence>
<evidence type="ECO:0000313" key="3">
    <source>
        <dbReference type="Proteomes" id="UP000095751"/>
    </source>
</evidence>
<dbReference type="Proteomes" id="UP000095751">
    <property type="component" value="Unassembled WGS sequence"/>
</dbReference>
<reference evidence="2 3" key="1">
    <citation type="submission" date="2016-09" db="EMBL/GenBank/DDBJ databases">
        <title>Extensive genetic diversity and differential bi-allelic expression allows diatom success in the polar Southern Ocean.</title>
        <authorList>
            <consortium name="DOE Joint Genome Institute"/>
            <person name="Mock T."/>
            <person name="Otillar R.P."/>
            <person name="Strauss J."/>
            <person name="Dupont C."/>
            <person name="Frickenhaus S."/>
            <person name="Maumus F."/>
            <person name="Mcmullan M."/>
            <person name="Sanges R."/>
            <person name="Schmutz J."/>
            <person name="Toseland A."/>
            <person name="Valas R."/>
            <person name="Veluchamy A."/>
            <person name="Ward B.J."/>
            <person name="Allen A."/>
            <person name="Barry K."/>
            <person name="Falciatore A."/>
            <person name="Ferrante M."/>
            <person name="Fortunato A.E."/>
            <person name="Gloeckner G."/>
            <person name="Gruber A."/>
            <person name="Hipkin R."/>
            <person name="Janech M."/>
            <person name="Kroth P."/>
            <person name="Leese F."/>
            <person name="Lindquist E."/>
            <person name="Lyon B.R."/>
            <person name="Martin J."/>
            <person name="Mayer C."/>
            <person name="Parker M."/>
            <person name="Quesneville H."/>
            <person name="Raymond J."/>
            <person name="Uhlig C."/>
            <person name="Valentin K.U."/>
            <person name="Worden A.Z."/>
            <person name="Armbrust E.V."/>
            <person name="Bowler C."/>
            <person name="Green B."/>
            <person name="Moulton V."/>
            <person name="Van Oosterhout C."/>
            <person name="Grigoriev I."/>
        </authorList>
    </citation>
    <scope>NUCLEOTIDE SEQUENCE [LARGE SCALE GENOMIC DNA]</scope>
    <source>
        <strain evidence="2 3">CCMP1102</strain>
    </source>
</reference>
<keyword evidence="1" id="KW-0472">Membrane</keyword>
<dbReference type="Gene3D" id="3.90.550.50">
    <property type="match status" value="1"/>
</dbReference>
<organism evidence="2 3">
    <name type="scientific">Fragilariopsis cylindrus CCMP1102</name>
    <dbReference type="NCBI Taxonomy" id="635003"/>
    <lineage>
        <taxon>Eukaryota</taxon>
        <taxon>Sar</taxon>
        <taxon>Stramenopiles</taxon>
        <taxon>Ochrophyta</taxon>
        <taxon>Bacillariophyta</taxon>
        <taxon>Bacillariophyceae</taxon>
        <taxon>Bacillariophycidae</taxon>
        <taxon>Bacillariales</taxon>
        <taxon>Bacillariaceae</taxon>
        <taxon>Fragilariopsis</taxon>
    </lineage>
</organism>
<keyword evidence="1" id="KW-0812">Transmembrane</keyword>
<dbReference type="AlphaFoldDB" id="A0A1E7FXA2"/>
<name>A0A1E7FXA2_9STRA</name>
<dbReference type="KEGG" id="fcy:FRACYDRAFT_232927"/>
<gene>
    <name evidence="2" type="ORF">FRACYDRAFT_232927</name>
</gene>
<accession>A0A1E7FXA2</accession>
<feature type="transmembrane region" description="Helical" evidence="1">
    <location>
        <begin position="21"/>
        <end position="40"/>
    </location>
</feature>
<sequence>MTEQQELTKIPSSGRTRSFTSFIKVYSIIFFLFAITAIQLKTSFQLTAQNNDDIINSSNHRILQMESTPTSMTIKNKMPLPDAISSFSENDTTLATLLQVKAKLIMTKNSLEKEGETNQLNYDDTSIRETSESIISLIKDVVSTTTGKTSYKDLLLTPESSSILSDTATSNVTSTYQKEVKKKRKRVTRAFFGIMTYDSKDEQKRRDLIRKTFLSYFVDHMNRTLVSDEEHNEKKHWICSLNDLDLGRLEYPEKCRIAYAFVMGAGNPDGPSMLLNFNESYPLSLPPPKMETKSHRKDALDTVYLNIKENGKFGKSPTWFRYAIDVLERHGWTKDWDYIFKSDADNLIYTPNFFRYMDKLPQKRAVRVFGGRPLNYEGCGGDSHDHCKQMVGPVFMAGGCYFLSIDLAKFISDETTFNHTAVKLPHEDMTTGNFVYSHPKKIRIVKEPRFKGVIRTHPVKTDRKFNQRWSKMLREENDRLTSWKASQHVNLTSS</sequence>
<protein>
    <submittedName>
        <fullName evidence="2">Uncharacterized protein</fullName>
    </submittedName>
</protein>
<keyword evidence="3" id="KW-1185">Reference proteome</keyword>
<dbReference type="EMBL" id="KV784353">
    <property type="protein sequence ID" value="OEU22767.1"/>
    <property type="molecule type" value="Genomic_DNA"/>
</dbReference>
<keyword evidence="1" id="KW-1133">Transmembrane helix</keyword>
<evidence type="ECO:0000313" key="2">
    <source>
        <dbReference type="EMBL" id="OEU22767.1"/>
    </source>
</evidence>
<dbReference type="InParanoid" id="A0A1E7FXA2"/>
<dbReference type="OrthoDB" id="10392627at2759"/>
<proteinExistence type="predicted"/>